<accession>A0A9N8HFU3</accession>
<feature type="transmembrane region" description="Helical" evidence="2">
    <location>
        <begin position="83"/>
        <end position="100"/>
    </location>
</feature>
<dbReference type="OrthoDB" id="10384974at2759"/>
<protein>
    <submittedName>
        <fullName evidence="3">Uncharacterized protein</fullName>
    </submittedName>
</protein>
<sequence length="358" mass="40805">MGILSSWTSFMDDPHHIILRPYWVCGCTYVLLLSVFLLFVLIGWPGGPIGCIYEEPHDGCYCEAFDLEDVEEGKPGVRQPVNTWFNLFVIIPSSFVAWRMSQDRKQLFGKDFPESTTEQDEDGEEPRNEGTTSVGGDEATEIDLTVTSTATSFREEGTTVTCATVAKLNNVMLSDNLIADWYVLTTVFNGLGKMFFHGSLTRWGTYVDGVSSNFFFAFIPWYTIRRVHHSDQVFWLGYFGTIVVISCAQIIFGSLLAVYVLMLTYCFMELYILAAKGVFLGGTCRSVTTWMLAIAVMLVATFFWWGSRTGRVMCDPESFWQIHGLVWHPLSDVTMVLLYLYWRDGDDEILEERYDDYD</sequence>
<comment type="caution">
    <text evidence="3">The sequence shown here is derived from an EMBL/GenBank/DDBJ whole genome shotgun (WGS) entry which is preliminary data.</text>
</comment>
<feature type="transmembrane region" description="Helical" evidence="2">
    <location>
        <begin position="21"/>
        <end position="44"/>
    </location>
</feature>
<feature type="transmembrane region" description="Helical" evidence="2">
    <location>
        <begin position="233"/>
        <end position="252"/>
    </location>
</feature>
<name>A0A9N8HFU3_9STRA</name>
<dbReference type="EMBL" id="CAICTM010000474">
    <property type="protein sequence ID" value="CAB9511227.1"/>
    <property type="molecule type" value="Genomic_DNA"/>
</dbReference>
<evidence type="ECO:0000313" key="3">
    <source>
        <dbReference type="EMBL" id="CAB9511227.1"/>
    </source>
</evidence>
<dbReference type="AlphaFoldDB" id="A0A9N8HFU3"/>
<proteinExistence type="predicted"/>
<keyword evidence="4" id="KW-1185">Reference proteome</keyword>
<keyword evidence="2" id="KW-0812">Transmembrane</keyword>
<feature type="transmembrane region" description="Helical" evidence="2">
    <location>
        <begin position="258"/>
        <end position="275"/>
    </location>
</feature>
<evidence type="ECO:0000256" key="1">
    <source>
        <dbReference type="SAM" id="MobiDB-lite"/>
    </source>
</evidence>
<organism evidence="3 4">
    <name type="scientific">Seminavis robusta</name>
    <dbReference type="NCBI Taxonomy" id="568900"/>
    <lineage>
        <taxon>Eukaryota</taxon>
        <taxon>Sar</taxon>
        <taxon>Stramenopiles</taxon>
        <taxon>Ochrophyta</taxon>
        <taxon>Bacillariophyta</taxon>
        <taxon>Bacillariophyceae</taxon>
        <taxon>Bacillariophycidae</taxon>
        <taxon>Naviculales</taxon>
        <taxon>Naviculaceae</taxon>
        <taxon>Seminavis</taxon>
    </lineage>
</organism>
<reference evidence="3" key="1">
    <citation type="submission" date="2020-06" db="EMBL/GenBank/DDBJ databases">
        <authorList>
            <consortium name="Plant Systems Biology data submission"/>
        </authorList>
    </citation>
    <scope>NUCLEOTIDE SEQUENCE</scope>
    <source>
        <strain evidence="3">D6</strain>
    </source>
</reference>
<keyword evidence="2" id="KW-1133">Transmembrane helix</keyword>
<evidence type="ECO:0000256" key="2">
    <source>
        <dbReference type="SAM" id="Phobius"/>
    </source>
</evidence>
<feature type="transmembrane region" description="Helical" evidence="2">
    <location>
        <begin position="287"/>
        <end position="305"/>
    </location>
</feature>
<feature type="region of interest" description="Disordered" evidence="1">
    <location>
        <begin position="110"/>
        <end position="140"/>
    </location>
</feature>
<evidence type="ECO:0000313" key="4">
    <source>
        <dbReference type="Proteomes" id="UP001153069"/>
    </source>
</evidence>
<dbReference type="Proteomes" id="UP001153069">
    <property type="component" value="Unassembled WGS sequence"/>
</dbReference>
<gene>
    <name evidence="3" type="ORF">SEMRO_475_G150330.1</name>
</gene>
<feature type="transmembrane region" description="Helical" evidence="2">
    <location>
        <begin position="325"/>
        <end position="342"/>
    </location>
</feature>
<keyword evidence="2" id="KW-0472">Membrane</keyword>